<evidence type="ECO:0000313" key="3">
    <source>
        <dbReference type="EMBL" id="POB48618.1"/>
    </source>
</evidence>
<keyword evidence="1" id="KW-0175">Coiled coil</keyword>
<proteinExistence type="predicted"/>
<keyword evidence="2" id="KW-1133">Transmembrane helix</keyword>
<evidence type="ECO:0000256" key="2">
    <source>
        <dbReference type="SAM" id="Phobius"/>
    </source>
</evidence>
<keyword evidence="2" id="KW-0812">Transmembrane</keyword>
<sequence length="265" mass="30287">MSFEFFDQSWDKELLLMLGINLGLLILLAWFVLLWLMLREFRKAMRPASDTVASDAASPATIAMCEESVNHAIDYSNENRETLNALIQIQQALEKQVAEIRAASQNPSEHDLASIEALNQKLSKSQQLIRKLKGDLDKSVRGLRKAKAKLLEQNDTVDGLRKQKEDIEKQFEQLEREYIMISESGGFQDVEQGFQKEKDQLLATIENYKQQLANQAPASTSGAASDELKQKLLAMQKQLMHVNKEKAFIEQKYLELTQKLENEDR</sequence>
<feature type="coiled-coil region" evidence="1">
    <location>
        <begin position="83"/>
        <end position="245"/>
    </location>
</feature>
<dbReference type="Proteomes" id="UP000237466">
    <property type="component" value="Unassembled WGS sequence"/>
</dbReference>
<dbReference type="RefSeq" id="WP_017789650.1">
    <property type="nucleotide sequence ID" value="NZ_CP041683.1"/>
</dbReference>
<gene>
    <name evidence="3" type="ORF">CRN52_08635</name>
</gene>
<feature type="transmembrane region" description="Helical" evidence="2">
    <location>
        <begin position="14"/>
        <end position="38"/>
    </location>
</feature>
<keyword evidence="2" id="KW-0472">Membrane</keyword>
<accession>A0A2S3R4H4</accession>
<comment type="caution">
    <text evidence="3">The sequence shown here is derived from an EMBL/GenBank/DDBJ whole genome shotgun (WGS) entry which is preliminary data.</text>
</comment>
<organism evidence="3 4">
    <name type="scientific">Vibrio vulnificus</name>
    <dbReference type="NCBI Taxonomy" id="672"/>
    <lineage>
        <taxon>Bacteria</taxon>
        <taxon>Pseudomonadati</taxon>
        <taxon>Pseudomonadota</taxon>
        <taxon>Gammaproteobacteria</taxon>
        <taxon>Vibrionales</taxon>
        <taxon>Vibrionaceae</taxon>
        <taxon>Vibrio</taxon>
    </lineage>
</organism>
<reference evidence="3 4" key="1">
    <citation type="journal article" date="2018" name="Front. Microbiol.">
        <title>Phylogeny of Vibrio vulnificus from the Analysis of the Core-Genome: Implications for Intra-Species Taxonomy.</title>
        <authorList>
            <person name="Roig F.J."/>
            <person name="Gonzalez-Candelas F."/>
            <person name="Sanjuan E."/>
            <person name="Fouz B."/>
            <person name="Feil E.J."/>
            <person name="Llorens C."/>
            <person name="Baker-Austin C."/>
            <person name="Oliver J.D."/>
            <person name="Danin-Poleg Y."/>
            <person name="Gibas C.J."/>
            <person name="Kashi Y."/>
            <person name="Gulig P.A."/>
            <person name="Morrison S.S."/>
            <person name="Amaro C."/>
        </authorList>
    </citation>
    <scope>NUCLEOTIDE SEQUENCE [LARGE SCALE GENOMIC DNA]</scope>
    <source>
        <strain evidence="3 4">CECT4608</strain>
    </source>
</reference>
<evidence type="ECO:0000256" key="1">
    <source>
        <dbReference type="SAM" id="Coils"/>
    </source>
</evidence>
<evidence type="ECO:0000313" key="4">
    <source>
        <dbReference type="Proteomes" id="UP000237466"/>
    </source>
</evidence>
<name>A0A2S3R4H4_VIBVL</name>
<dbReference type="AlphaFoldDB" id="A0A2S3R4H4"/>
<dbReference type="EMBL" id="PDGH01000074">
    <property type="protein sequence ID" value="POB48618.1"/>
    <property type="molecule type" value="Genomic_DNA"/>
</dbReference>
<protein>
    <submittedName>
        <fullName evidence="3">Chromosome partitioning protein ParA</fullName>
    </submittedName>
</protein>